<proteinExistence type="predicted"/>
<protein>
    <submittedName>
        <fullName evidence="2">Cysteine desulfurase-like protein</fullName>
    </submittedName>
</protein>
<evidence type="ECO:0000313" key="3">
    <source>
        <dbReference type="Proteomes" id="UP001499924"/>
    </source>
</evidence>
<sequence length="405" mass="42844">MGEGLDVARVRGLFPALADGFVHADGPAGSLVPESVAHAVGAAMRMPVAERGGVFPASGRSEALVSGARAAVADLVGGVPAGVVLGPNMTSLTWTFARALARTWRPGDDIVLSRLDHDANIRPWAQLAEAHGVLVRWAEVDIETGELPAWQYDELLTRRTRLVALTAASNAIGTCPDVAAISARAHDAGALTYVDAVQAAPHLFLDQARLGADFLAVSAYKWCGPHVGAVSAHPQLLAQLTPDKLVPAPDRVPDRFESGSHAVELLAGVPAAVDHLAGLCGGDEGTRRARLHRSMDAVARYERELFGQLTGGLHSMAHVQVLGSPIRSTPTVSFTVPRMRPRQVAAELARHGVCAWDGDHYARELFDAIGVNDDGGAVRLGLLHYNTVEEVDRLLDAIAALARPR</sequence>
<evidence type="ECO:0000259" key="1">
    <source>
        <dbReference type="Pfam" id="PF00266"/>
    </source>
</evidence>
<dbReference type="PANTHER" id="PTHR43586:SF21">
    <property type="entry name" value="PYRIDOXAL PHOSPHATE (PLP)-DEPENDENT ASPARTATE AMINOTRANSFERASE SUPERFAMILY"/>
    <property type="match status" value="1"/>
</dbReference>
<comment type="caution">
    <text evidence="2">The sequence shown here is derived from an EMBL/GenBank/DDBJ whole genome shotgun (WGS) entry which is preliminary data.</text>
</comment>
<dbReference type="EMBL" id="BAAAVV010000008">
    <property type="protein sequence ID" value="GAA3176583.1"/>
    <property type="molecule type" value="Genomic_DNA"/>
</dbReference>
<dbReference type="Pfam" id="PF00266">
    <property type="entry name" value="Aminotran_5"/>
    <property type="match status" value="1"/>
</dbReference>
<dbReference type="Gene3D" id="3.40.640.10">
    <property type="entry name" value="Type I PLP-dependent aspartate aminotransferase-like (Major domain)"/>
    <property type="match status" value="1"/>
</dbReference>
<dbReference type="InterPro" id="IPR011340">
    <property type="entry name" value="Cys_dSase-rel"/>
</dbReference>
<organism evidence="2 3">
    <name type="scientific">Blastococcus jejuensis</name>
    <dbReference type="NCBI Taxonomy" id="351224"/>
    <lineage>
        <taxon>Bacteria</taxon>
        <taxon>Bacillati</taxon>
        <taxon>Actinomycetota</taxon>
        <taxon>Actinomycetes</taxon>
        <taxon>Geodermatophilales</taxon>
        <taxon>Geodermatophilaceae</taxon>
        <taxon>Blastococcus</taxon>
    </lineage>
</organism>
<accession>A0ABP6PEB0</accession>
<dbReference type="NCBIfam" id="TIGR01976">
    <property type="entry name" value="am_tr_V_VC1184"/>
    <property type="match status" value="1"/>
</dbReference>
<dbReference type="RefSeq" id="WP_344690068.1">
    <property type="nucleotide sequence ID" value="NZ_BAAAVV010000008.1"/>
</dbReference>
<reference evidence="3" key="1">
    <citation type="journal article" date="2019" name="Int. J. Syst. Evol. Microbiol.">
        <title>The Global Catalogue of Microorganisms (GCM) 10K type strain sequencing project: providing services to taxonomists for standard genome sequencing and annotation.</title>
        <authorList>
            <consortium name="The Broad Institute Genomics Platform"/>
            <consortium name="The Broad Institute Genome Sequencing Center for Infectious Disease"/>
            <person name="Wu L."/>
            <person name="Ma J."/>
        </authorList>
    </citation>
    <scope>NUCLEOTIDE SEQUENCE [LARGE SCALE GENOMIC DNA]</scope>
    <source>
        <strain evidence="3">JCM 15614</strain>
    </source>
</reference>
<dbReference type="PANTHER" id="PTHR43586">
    <property type="entry name" value="CYSTEINE DESULFURASE"/>
    <property type="match status" value="1"/>
</dbReference>
<dbReference type="InterPro" id="IPR015422">
    <property type="entry name" value="PyrdxlP-dep_Trfase_small"/>
</dbReference>
<dbReference type="Gene3D" id="3.90.1150.10">
    <property type="entry name" value="Aspartate Aminotransferase, domain 1"/>
    <property type="match status" value="1"/>
</dbReference>
<feature type="domain" description="Aminotransferase class V" evidence="1">
    <location>
        <begin position="25"/>
        <end position="394"/>
    </location>
</feature>
<gene>
    <name evidence="2" type="ORF">GCM10010531_32810</name>
</gene>
<dbReference type="InterPro" id="IPR015421">
    <property type="entry name" value="PyrdxlP-dep_Trfase_major"/>
</dbReference>
<name>A0ABP6PEB0_9ACTN</name>
<dbReference type="InterPro" id="IPR015424">
    <property type="entry name" value="PyrdxlP-dep_Trfase"/>
</dbReference>
<dbReference type="InterPro" id="IPR000192">
    <property type="entry name" value="Aminotrans_V_dom"/>
</dbReference>
<keyword evidence="3" id="KW-1185">Reference proteome</keyword>
<evidence type="ECO:0000313" key="2">
    <source>
        <dbReference type="EMBL" id="GAA3176583.1"/>
    </source>
</evidence>
<dbReference type="Proteomes" id="UP001499924">
    <property type="component" value="Unassembled WGS sequence"/>
</dbReference>
<dbReference type="SUPFAM" id="SSF53383">
    <property type="entry name" value="PLP-dependent transferases"/>
    <property type="match status" value="1"/>
</dbReference>